<organism evidence="2 3">
    <name type="scientific">Acidiplasma aeolicum</name>
    <dbReference type="NCBI Taxonomy" id="507754"/>
    <lineage>
        <taxon>Archaea</taxon>
        <taxon>Methanobacteriati</taxon>
        <taxon>Thermoplasmatota</taxon>
        <taxon>Thermoplasmata</taxon>
        <taxon>Thermoplasmatales</taxon>
        <taxon>Ferroplasmaceae</taxon>
        <taxon>Acidiplasma</taxon>
    </lineage>
</organism>
<comment type="caution">
    <text evidence="2">The sequence shown here is derived from an EMBL/GenBank/DDBJ whole genome shotgun (WGS) entry which is preliminary data.</text>
</comment>
<keyword evidence="1" id="KW-0472">Membrane</keyword>
<evidence type="ECO:0000313" key="3">
    <source>
        <dbReference type="Proteomes" id="UP000050515"/>
    </source>
</evidence>
<dbReference type="Proteomes" id="UP000050515">
    <property type="component" value="Unassembled WGS sequence"/>
</dbReference>
<dbReference type="PATRIC" id="fig|507754.4.peg.362"/>
<evidence type="ECO:0000313" key="2">
    <source>
        <dbReference type="EMBL" id="KPV47462.1"/>
    </source>
</evidence>
<reference evidence="2 3" key="1">
    <citation type="submission" date="2015-09" db="EMBL/GenBank/DDBJ databases">
        <title>Draft genome sequence of Acidiplasma aeolicum DSM 18409.</title>
        <authorList>
            <person name="Hemp J."/>
        </authorList>
    </citation>
    <scope>NUCLEOTIDE SEQUENCE [LARGE SCALE GENOMIC DNA]</scope>
    <source>
        <strain evidence="2 3">V</strain>
    </source>
</reference>
<feature type="transmembrane region" description="Helical" evidence="1">
    <location>
        <begin position="102"/>
        <end position="119"/>
    </location>
</feature>
<gene>
    <name evidence="2" type="ORF">SE19_00960</name>
</gene>
<proteinExistence type="predicted"/>
<keyword evidence="1" id="KW-1133">Transmembrane helix</keyword>
<accession>A0A0P9CNJ1</accession>
<protein>
    <submittedName>
        <fullName evidence="2">Uncharacterized protein</fullName>
    </submittedName>
</protein>
<evidence type="ECO:0000256" key="1">
    <source>
        <dbReference type="SAM" id="Phobius"/>
    </source>
</evidence>
<sequence>MLKTIIIIRRIFDLIYKAEYLKLGLKNCRLPEKHISKIRNIFLKIFLYNVFNALFGKHYHLIHLAMILKHINTMNDFHDSNIFKKWKDLLDKNKYNRREITFLLRVNLILYLYILAKWMRLL</sequence>
<dbReference type="AlphaFoldDB" id="A0A0P9CNJ1"/>
<dbReference type="EMBL" id="LJCQ01000059">
    <property type="protein sequence ID" value="KPV47462.1"/>
    <property type="molecule type" value="Genomic_DNA"/>
</dbReference>
<keyword evidence="1" id="KW-0812">Transmembrane</keyword>
<name>A0A0P9CNJ1_9ARCH</name>